<name>A0ABW1AH21_9ACTN</name>
<dbReference type="RefSeq" id="WP_378291258.1">
    <property type="nucleotide sequence ID" value="NZ_JBHSON010000125.1"/>
</dbReference>
<reference evidence="2" key="1">
    <citation type="journal article" date="2019" name="Int. J. Syst. Evol. Microbiol.">
        <title>The Global Catalogue of Microorganisms (GCM) 10K type strain sequencing project: providing services to taxonomists for standard genome sequencing and annotation.</title>
        <authorList>
            <consortium name="The Broad Institute Genomics Platform"/>
            <consortium name="The Broad Institute Genome Sequencing Center for Infectious Disease"/>
            <person name="Wu L."/>
            <person name="Ma J."/>
        </authorList>
    </citation>
    <scope>NUCLEOTIDE SEQUENCE [LARGE SCALE GENOMIC DNA]</scope>
    <source>
        <strain evidence="2">KCTC 42087</strain>
    </source>
</reference>
<dbReference type="Proteomes" id="UP001596074">
    <property type="component" value="Unassembled WGS sequence"/>
</dbReference>
<sequence>MRRLAVTLLLLPGLFGLSLWTGVGPADDWVHNCQVRQAYLDRLEAMEVEVNRMRIQGKSEQEIARAMVPRRNEAKSLVRGKMKVKDVRKLEQRNQARYGSPQGPTIEWMYARHGGNWHEIVEASLDSNAFYDVTCIPWFDL</sequence>
<proteinExistence type="predicted"/>
<evidence type="ECO:0000313" key="1">
    <source>
        <dbReference type="EMBL" id="MFC5753824.1"/>
    </source>
</evidence>
<gene>
    <name evidence="1" type="ORF">ACFPZN_50110</name>
</gene>
<protein>
    <submittedName>
        <fullName evidence="1">Uncharacterized protein</fullName>
    </submittedName>
</protein>
<evidence type="ECO:0000313" key="2">
    <source>
        <dbReference type="Proteomes" id="UP001596074"/>
    </source>
</evidence>
<keyword evidence="2" id="KW-1185">Reference proteome</keyword>
<organism evidence="1 2">
    <name type="scientific">Actinomadura rugatobispora</name>
    <dbReference type="NCBI Taxonomy" id="1994"/>
    <lineage>
        <taxon>Bacteria</taxon>
        <taxon>Bacillati</taxon>
        <taxon>Actinomycetota</taxon>
        <taxon>Actinomycetes</taxon>
        <taxon>Streptosporangiales</taxon>
        <taxon>Thermomonosporaceae</taxon>
        <taxon>Actinomadura</taxon>
    </lineage>
</organism>
<comment type="caution">
    <text evidence="1">The sequence shown here is derived from an EMBL/GenBank/DDBJ whole genome shotgun (WGS) entry which is preliminary data.</text>
</comment>
<dbReference type="EMBL" id="JBHSON010000125">
    <property type="protein sequence ID" value="MFC5753824.1"/>
    <property type="molecule type" value="Genomic_DNA"/>
</dbReference>
<accession>A0ABW1AH21</accession>